<dbReference type="PANTHER" id="PTHR31952:SF1">
    <property type="entry name" value="CB1 CANNABINOID RECEPTOR-INTERACTING PROTEIN 1"/>
    <property type="match status" value="1"/>
</dbReference>
<keyword evidence="7" id="KW-1185">Reference proteome</keyword>
<gene>
    <name evidence="6" type="ORF">SVUK_LOCUS18053</name>
</gene>
<comment type="similarity">
    <text evidence="2">Belongs to the CNRIP family.</text>
</comment>
<comment type="subunit">
    <text evidence="4">Interacts with the cannabinoid receptor CNR1 (via C-terminus). Does not interact with cannabinoid receptor CNR2.</text>
</comment>
<accession>A0A3P7LKB8</accession>
<sequence>MQNGLYSTGGSSSHVSIQQYSFNNGDCQYEDGYIIENGVRRQATSQEVDRIAQYRESLNEYMKQVNGYVGDWVSNMFKNLPFNMGQRFPSMPNMPPMPEPPCLCSQQTCAQIQQQRDAIYGSASQFDQQSSQYQSSGAAYGNTGQYQQSQQMQTQYQQGGSQGYQYNR</sequence>
<feature type="region of interest" description="Disordered" evidence="5">
    <location>
        <begin position="134"/>
        <end position="168"/>
    </location>
</feature>
<dbReference type="InterPro" id="IPR029204">
    <property type="entry name" value="CNRIP1"/>
</dbReference>
<dbReference type="InterPro" id="IPR038412">
    <property type="entry name" value="Pepsin-I3_sf"/>
</dbReference>
<dbReference type="Gene3D" id="3.30.1120.50">
    <property type="entry name" value="Pepsin inhibitor-3"/>
    <property type="match status" value="1"/>
</dbReference>
<organism evidence="6 7">
    <name type="scientific">Strongylus vulgaris</name>
    <name type="common">Blood worm</name>
    <dbReference type="NCBI Taxonomy" id="40348"/>
    <lineage>
        <taxon>Eukaryota</taxon>
        <taxon>Metazoa</taxon>
        <taxon>Ecdysozoa</taxon>
        <taxon>Nematoda</taxon>
        <taxon>Chromadorea</taxon>
        <taxon>Rhabditida</taxon>
        <taxon>Rhabditina</taxon>
        <taxon>Rhabditomorpha</taxon>
        <taxon>Strongyloidea</taxon>
        <taxon>Strongylidae</taxon>
        <taxon>Strongylus</taxon>
    </lineage>
</organism>
<dbReference type="PANTHER" id="PTHR31952">
    <property type="entry name" value="CB1 CANNABINOID RECEPTOR-INTERACTING PROTEIN 1"/>
    <property type="match status" value="1"/>
</dbReference>
<dbReference type="GO" id="GO:0005886">
    <property type="term" value="C:plasma membrane"/>
    <property type="evidence" value="ECO:0007669"/>
    <property type="project" value="TreeGrafter"/>
</dbReference>
<dbReference type="AlphaFoldDB" id="A0A3P7LKB8"/>
<evidence type="ECO:0000256" key="4">
    <source>
        <dbReference type="ARBA" id="ARBA00026030"/>
    </source>
</evidence>
<evidence type="ECO:0000256" key="5">
    <source>
        <dbReference type="SAM" id="MobiDB-lite"/>
    </source>
</evidence>
<reference evidence="6 7" key="1">
    <citation type="submission" date="2018-11" db="EMBL/GenBank/DDBJ databases">
        <authorList>
            <consortium name="Pathogen Informatics"/>
        </authorList>
    </citation>
    <scope>NUCLEOTIDE SEQUENCE [LARGE SCALE GENOMIC DNA]</scope>
</reference>
<dbReference type="Proteomes" id="UP000270094">
    <property type="component" value="Unassembled WGS sequence"/>
</dbReference>
<protein>
    <recommendedName>
        <fullName evidence="3">CB1 cannabinoid receptor-interacting protein 1</fullName>
    </recommendedName>
</protein>
<proteinExistence type="inferred from homology"/>
<evidence type="ECO:0000313" key="6">
    <source>
        <dbReference type="EMBL" id="VDM83055.1"/>
    </source>
</evidence>
<evidence type="ECO:0000256" key="2">
    <source>
        <dbReference type="ARBA" id="ARBA00007288"/>
    </source>
</evidence>
<dbReference type="EMBL" id="UYYB01120848">
    <property type="protein sequence ID" value="VDM83055.1"/>
    <property type="molecule type" value="Genomic_DNA"/>
</dbReference>
<evidence type="ECO:0000256" key="1">
    <source>
        <dbReference type="ARBA" id="ARBA00003884"/>
    </source>
</evidence>
<comment type="function">
    <text evidence="1">Suppresses cannabinoid receptor CNR1-mediated tonic inhibition of voltage-gated calcium channels.</text>
</comment>
<dbReference type="GO" id="GO:0031718">
    <property type="term" value="F:type 1 cannabinoid receptor binding"/>
    <property type="evidence" value="ECO:0007669"/>
    <property type="project" value="TreeGrafter"/>
</dbReference>
<dbReference type="OrthoDB" id="5872070at2759"/>
<evidence type="ECO:0000256" key="3">
    <source>
        <dbReference type="ARBA" id="ARBA00015651"/>
    </source>
</evidence>
<name>A0A3P7LKB8_STRVU</name>
<evidence type="ECO:0000313" key="7">
    <source>
        <dbReference type="Proteomes" id="UP000270094"/>
    </source>
</evidence>